<feature type="domain" description="GFO/IDH/MocA-like oxidoreductase" evidence="3">
    <location>
        <begin position="142"/>
        <end position="260"/>
    </location>
</feature>
<dbReference type="InterPro" id="IPR055170">
    <property type="entry name" value="GFO_IDH_MocA-like_dom"/>
</dbReference>
<dbReference type="InterPro" id="IPR050177">
    <property type="entry name" value="Lipid_A_modif_metabolic_enz"/>
</dbReference>
<dbReference type="Pfam" id="PF01408">
    <property type="entry name" value="GFO_IDH_MocA"/>
    <property type="match status" value="1"/>
</dbReference>
<keyword evidence="5" id="KW-1185">Reference proteome</keyword>
<dbReference type="PANTHER" id="PTHR43245">
    <property type="entry name" value="BIFUNCTIONAL POLYMYXIN RESISTANCE PROTEIN ARNA"/>
    <property type="match status" value="1"/>
</dbReference>
<evidence type="ECO:0000259" key="1">
    <source>
        <dbReference type="Pfam" id="PF01370"/>
    </source>
</evidence>
<dbReference type="SUPFAM" id="SSF51735">
    <property type="entry name" value="NAD(P)-binding Rossmann-fold domains"/>
    <property type="match status" value="2"/>
</dbReference>
<dbReference type="InterPro" id="IPR000683">
    <property type="entry name" value="Gfo/Idh/MocA-like_OxRdtase_N"/>
</dbReference>
<protein>
    <submittedName>
        <fullName evidence="4">Predicted dehydrogenase</fullName>
    </submittedName>
</protein>
<evidence type="ECO:0000313" key="4">
    <source>
        <dbReference type="EMBL" id="SKC45428.1"/>
    </source>
</evidence>
<name>A0A1T5J2H4_9GAMM</name>
<feature type="domain" description="Gfo/Idh/MocA-like oxidoreductase N-terminal" evidence="2">
    <location>
        <begin position="14"/>
        <end position="132"/>
    </location>
</feature>
<dbReference type="STRING" id="428993.SAMN06296058_0452"/>
<sequence length="692" mass="75413">MLNASMSSESSLRLRVALVGAGYVATHHLAALKRLDFVDVVGICDNNLAAAQALADRFGVPRVTATLAELAETRPQAVYVLTPPSSHPAITLAALDMGAHVLVEKPMADSVEDCEAMIARARATGRLLGVNHSDLFDPVLMQALDAVREGRIGEVLSVDIIRNSEYPPYAGGPLPGSVTQGSYPFRDLGVHGLYTIEAFLGPVRQLDVDFQNHGGDPNLHFDEWQARAQSERGVGRLLLSWNARPMENRVFVRGTRGTIEVDRFLQTCRIHGVLPGPKFIGIMLNSWFSAIKDVVRIPWNVVRFATGMLKPSPGIQHGAQAFARAARDGAAPPFSGDDALRIARLLDPVCREPDRQRLALLESRYESLPPADVLVTGAAGFLGRKLVARLREQGRSVRVLVRRPVSAYSQDSGIVQVIGDLGDPRIVAHAVQGAGVVYHVGAAMKGGPRDFEAGTVWGTRNVVEACLKHKSTRLIYVSSMSVFDHAGRDEHAVLTENYTYEPHPEWRGAYTQTKLTAEKTVLDAIREHDLPAVLLRPGQIFGPGAEKVTPNGVIGLAGRWVAVGSGAQRLPLVYIDDVVDALLLAETAEGARGRVFNIVDTSAVTQDDYLLRAQAKLGSELKRLRVPTWMFMGLGWGVELLGKVLKRDVPLTRYRVRSLRPLANFDTSAAREQLGWNPRVGVEQGLKTTFGR</sequence>
<dbReference type="EMBL" id="FUZV01000001">
    <property type="protein sequence ID" value="SKC45428.1"/>
    <property type="molecule type" value="Genomic_DNA"/>
</dbReference>
<dbReference type="OrthoDB" id="9801056at2"/>
<evidence type="ECO:0000313" key="5">
    <source>
        <dbReference type="Proteomes" id="UP000190341"/>
    </source>
</evidence>
<dbReference type="AlphaFoldDB" id="A0A1T5J2H4"/>
<feature type="domain" description="NAD-dependent epimerase/dehydratase" evidence="1">
    <location>
        <begin position="373"/>
        <end position="598"/>
    </location>
</feature>
<evidence type="ECO:0000259" key="3">
    <source>
        <dbReference type="Pfam" id="PF22725"/>
    </source>
</evidence>
<dbReference type="InterPro" id="IPR036291">
    <property type="entry name" value="NAD(P)-bd_dom_sf"/>
</dbReference>
<dbReference type="Gene3D" id="3.30.360.10">
    <property type="entry name" value="Dihydrodipicolinate Reductase, domain 2"/>
    <property type="match status" value="1"/>
</dbReference>
<evidence type="ECO:0000259" key="2">
    <source>
        <dbReference type="Pfam" id="PF01408"/>
    </source>
</evidence>
<dbReference type="GO" id="GO:0000166">
    <property type="term" value="F:nucleotide binding"/>
    <property type="evidence" value="ECO:0007669"/>
    <property type="project" value="InterPro"/>
</dbReference>
<proteinExistence type="predicted"/>
<gene>
    <name evidence="4" type="ORF">SAMN06296058_0452</name>
</gene>
<dbReference type="Gene3D" id="3.40.50.720">
    <property type="entry name" value="NAD(P)-binding Rossmann-like Domain"/>
    <property type="match status" value="2"/>
</dbReference>
<dbReference type="InterPro" id="IPR001509">
    <property type="entry name" value="Epimerase_deHydtase"/>
</dbReference>
<dbReference type="Proteomes" id="UP000190341">
    <property type="component" value="Unassembled WGS sequence"/>
</dbReference>
<reference evidence="4 5" key="1">
    <citation type="submission" date="2017-02" db="EMBL/GenBank/DDBJ databases">
        <authorList>
            <person name="Peterson S.W."/>
        </authorList>
    </citation>
    <scope>NUCLEOTIDE SEQUENCE [LARGE SCALE GENOMIC DNA]</scope>
    <source>
        <strain evidence="4 5">P15</strain>
    </source>
</reference>
<dbReference type="Pfam" id="PF22725">
    <property type="entry name" value="GFO_IDH_MocA_C3"/>
    <property type="match status" value="1"/>
</dbReference>
<dbReference type="SUPFAM" id="SSF55347">
    <property type="entry name" value="Glyceraldehyde-3-phosphate dehydrogenase-like, C-terminal domain"/>
    <property type="match status" value="1"/>
</dbReference>
<organism evidence="4 5">
    <name type="scientific">Pseudoxanthomonas indica</name>
    <dbReference type="NCBI Taxonomy" id="428993"/>
    <lineage>
        <taxon>Bacteria</taxon>
        <taxon>Pseudomonadati</taxon>
        <taxon>Pseudomonadota</taxon>
        <taxon>Gammaproteobacteria</taxon>
        <taxon>Lysobacterales</taxon>
        <taxon>Lysobacteraceae</taxon>
        <taxon>Pseudoxanthomonas</taxon>
    </lineage>
</organism>
<accession>A0A1T5J2H4</accession>
<dbReference type="Pfam" id="PF01370">
    <property type="entry name" value="Epimerase"/>
    <property type="match status" value="1"/>
</dbReference>